<dbReference type="Proteomes" id="UP000773614">
    <property type="component" value="Unassembled WGS sequence"/>
</dbReference>
<gene>
    <name evidence="6" type="ORF">E4O86_11065</name>
</gene>
<keyword evidence="3" id="KW-0378">Hydrolase</keyword>
<dbReference type="Gene3D" id="3.40.50.10310">
    <property type="entry name" value="Creatininase"/>
    <property type="match status" value="1"/>
</dbReference>
<keyword evidence="7" id="KW-1185">Reference proteome</keyword>
<evidence type="ECO:0000256" key="5">
    <source>
        <dbReference type="ARBA" id="ARBA00024029"/>
    </source>
</evidence>
<evidence type="ECO:0000256" key="1">
    <source>
        <dbReference type="ARBA" id="ARBA00001947"/>
    </source>
</evidence>
<dbReference type="GO" id="GO:0009231">
    <property type="term" value="P:riboflavin biosynthetic process"/>
    <property type="evidence" value="ECO:0007669"/>
    <property type="project" value="TreeGrafter"/>
</dbReference>
<dbReference type="SUPFAM" id="SSF102215">
    <property type="entry name" value="Creatininase"/>
    <property type="match status" value="1"/>
</dbReference>
<sequence>MEWQALRTRDFARLDPARTVVVAPLAATEQHGPHLPAGTDAMIAAGLLAETGRRLPAGFDVVALPVAFAGASLEHARHAGTVDLGDALLVSFLERIGEAVAAGGLRKLVLVSAHGGNVAAMTAAALRLRARPGILAVHLTWNRLGYPAGLVSDEERLAGAHGGFVETSLMLHFRPDLVDMTAARDFPSVQSALAARFRHLRAYGAVGFGWLAGDLGPDGVTGDAAGASAAAGAAIAAHQAACFADLLAEVSAAELSMLLADG</sequence>
<protein>
    <submittedName>
        <fullName evidence="6">Creatininase family protein</fullName>
    </submittedName>
</protein>
<name>A0A964T4B3_9HYPH</name>
<evidence type="ECO:0000256" key="3">
    <source>
        <dbReference type="ARBA" id="ARBA00022801"/>
    </source>
</evidence>
<keyword evidence="2" id="KW-0479">Metal-binding</keyword>
<dbReference type="Pfam" id="PF02633">
    <property type="entry name" value="Creatininase"/>
    <property type="match status" value="1"/>
</dbReference>
<dbReference type="PANTHER" id="PTHR35005:SF1">
    <property type="entry name" value="2-AMINO-5-FORMYLAMINO-6-RIBOSYLAMINOPYRIMIDIN-4(3H)-ONE 5'-MONOPHOSPHATE DEFORMYLASE"/>
    <property type="match status" value="1"/>
</dbReference>
<evidence type="ECO:0000313" key="7">
    <source>
        <dbReference type="Proteomes" id="UP000773614"/>
    </source>
</evidence>
<proteinExistence type="inferred from homology"/>
<evidence type="ECO:0000313" key="6">
    <source>
        <dbReference type="EMBL" id="MYZ48251.1"/>
    </source>
</evidence>
<evidence type="ECO:0000256" key="2">
    <source>
        <dbReference type="ARBA" id="ARBA00022723"/>
    </source>
</evidence>
<dbReference type="PANTHER" id="PTHR35005">
    <property type="entry name" value="3-DEHYDRO-SCYLLO-INOSOSE HYDROLASE"/>
    <property type="match status" value="1"/>
</dbReference>
<dbReference type="InterPro" id="IPR003785">
    <property type="entry name" value="Creatininase/forma_Hydrolase"/>
</dbReference>
<comment type="similarity">
    <text evidence="5">Belongs to the creatininase superfamily.</text>
</comment>
<dbReference type="GO" id="GO:0046872">
    <property type="term" value="F:metal ion binding"/>
    <property type="evidence" value="ECO:0007669"/>
    <property type="project" value="UniProtKB-KW"/>
</dbReference>
<keyword evidence="4" id="KW-0862">Zinc</keyword>
<accession>A0A964T4B3</accession>
<dbReference type="InterPro" id="IPR024087">
    <property type="entry name" value="Creatininase-like_sf"/>
</dbReference>
<organism evidence="6 7">
    <name type="scientific">Propylenella binzhouense</name>
    <dbReference type="NCBI Taxonomy" id="2555902"/>
    <lineage>
        <taxon>Bacteria</taxon>
        <taxon>Pseudomonadati</taxon>
        <taxon>Pseudomonadota</taxon>
        <taxon>Alphaproteobacteria</taxon>
        <taxon>Hyphomicrobiales</taxon>
        <taxon>Propylenellaceae</taxon>
        <taxon>Propylenella</taxon>
    </lineage>
</organism>
<reference evidence="6" key="1">
    <citation type="submission" date="2019-03" db="EMBL/GenBank/DDBJ databases">
        <title>Afifella sp. nov., isolated from activated sludge.</title>
        <authorList>
            <person name="Li Q."/>
            <person name="Liu Y."/>
        </authorList>
    </citation>
    <scope>NUCLEOTIDE SEQUENCE</scope>
    <source>
        <strain evidence="6">L72</strain>
    </source>
</reference>
<dbReference type="AlphaFoldDB" id="A0A964T4B3"/>
<dbReference type="EMBL" id="SPKJ01000032">
    <property type="protein sequence ID" value="MYZ48251.1"/>
    <property type="molecule type" value="Genomic_DNA"/>
</dbReference>
<evidence type="ECO:0000256" key="4">
    <source>
        <dbReference type="ARBA" id="ARBA00022833"/>
    </source>
</evidence>
<dbReference type="GO" id="GO:0016811">
    <property type="term" value="F:hydrolase activity, acting on carbon-nitrogen (but not peptide) bonds, in linear amides"/>
    <property type="evidence" value="ECO:0007669"/>
    <property type="project" value="TreeGrafter"/>
</dbReference>
<comment type="caution">
    <text evidence="6">The sequence shown here is derived from an EMBL/GenBank/DDBJ whole genome shotgun (WGS) entry which is preliminary data.</text>
</comment>
<dbReference type="OrthoDB" id="9801445at2"/>
<comment type="cofactor">
    <cofactor evidence="1">
        <name>Zn(2+)</name>
        <dbReference type="ChEBI" id="CHEBI:29105"/>
    </cofactor>
</comment>